<reference evidence="1 2" key="1">
    <citation type="journal article" date="2019" name="Sci. Rep.">
        <title>Orb-weaving spider Araneus ventricosus genome elucidates the spidroin gene catalogue.</title>
        <authorList>
            <person name="Kono N."/>
            <person name="Nakamura H."/>
            <person name="Ohtoshi R."/>
            <person name="Moran D.A.P."/>
            <person name="Shinohara A."/>
            <person name="Yoshida Y."/>
            <person name="Fujiwara M."/>
            <person name="Mori M."/>
            <person name="Tomita M."/>
            <person name="Arakawa K."/>
        </authorList>
    </citation>
    <scope>NUCLEOTIDE SEQUENCE [LARGE SCALE GENOMIC DNA]</scope>
</reference>
<gene>
    <name evidence="1" type="ORF">AVEN_53018_1</name>
</gene>
<name>A0A4Y2GAR0_ARAVE</name>
<evidence type="ECO:0000313" key="1">
    <source>
        <dbReference type="EMBL" id="GBM50441.1"/>
    </source>
</evidence>
<keyword evidence="2" id="KW-1185">Reference proteome</keyword>
<organism evidence="1 2">
    <name type="scientific">Araneus ventricosus</name>
    <name type="common">Orbweaver spider</name>
    <name type="synonym">Epeira ventricosa</name>
    <dbReference type="NCBI Taxonomy" id="182803"/>
    <lineage>
        <taxon>Eukaryota</taxon>
        <taxon>Metazoa</taxon>
        <taxon>Ecdysozoa</taxon>
        <taxon>Arthropoda</taxon>
        <taxon>Chelicerata</taxon>
        <taxon>Arachnida</taxon>
        <taxon>Araneae</taxon>
        <taxon>Araneomorphae</taxon>
        <taxon>Entelegynae</taxon>
        <taxon>Araneoidea</taxon>
        <taxon>Araneidae</taxon>
        <taxon>Araneus</taxon>
    </lineage>
</organism>
<comment type="caution">
    <text evidence="1">The sequence shown here is derived from an EMBL/GenBank/DDBJ whole genome shotgun (WGS) entry which is preliminary data.</text>
</comment>
<evidence type="ECO:0000313" key="2">
    <source>
        <dbReference type="Proteomes" id="UP000499080"/>
    </source>
</evidence>
<dbReference type="Proteomes" id="UP000499080">
    <property type="component" value="Unassembled WGS sequence"/>
</dbReference>
<dbReference type="EMBL" id="BGPR01001299">
    <property type="protein sequence ID" value="GBM50441.1"/>
    <property type="molecule type" value="Genomic_DNA"/>
</dbReference>
<proteinExistence type="predicted"/>
<sequence>MLLILLFRHESEVDRLKSVCVQAAEELHMPLEIPARNRKKEIDVRASASRFTCVTGNPRSCRCRRNAVAILDSRSVFCGMCASSNCSLYTTNGMLPNGFKSVDTNRCVCKEPMRALVE</sequence>
<dbReference type="AlphaFoldDB" id="A0A4Y2GAR0"/>
<protein>
    <submittedName>
        <fullName evidence="1">Uncharacterized protein</fullName>
    </submittedName>
</protein>
<accession>A0A4Y2GAR0</accession>